<dbReference type="InterPro" id="IPR041664">
    <property type="entry name" value="AAA_16"/>
</dbReference>
<dbReference type="GO" id="GO:0006270">
    <property type="term" value="P:DNA replication initiation"/>
    <property type="evidence" value="ECO:0007669"/>
    <property type="project" value="TreeGrafter"/>
</dbReference>
<comment type="similarity">
    <text evidence="2">Belongs to the ORC4 family.</text>
</comment>
<evidence type="ECO:0000259" key="8">
    <source>
        <dbReference type="SMART" id="SM00382"/>
    </source>
</evidence>
<feature type="compositionally biased region" description="Acidic residues" evidence="7">
    <location>
        <begin position="241"/>
        <end position="261"/>
    </location>
</feature>
<dbReference type="Pfam" id="PF14629">
    <property type="entry name" value="ORC4_C"/>
    <property type="match status" value="1"/>
</dbReference>
<comment type="subcellular location">
    <subcellularLocation>
        <location evidence="1">Nucleus</location>
    </subcellularLocation>
</comment>
<keyword evidence="4" id="KW-0235">DNA replication</keyword>
<dbReference type="AlphaFoldDB" id="A0A090M630"/>
<feature type="region of interest" description="Disordered" evidence="7">
    <location>
        <begin position="236"/>
        <end position="265"/>
    </location>
</feature>
<sequence length="744" mass="80288">MHRAVGTLFGSVTKAVFEARASARERDRDDDDEANETSIRKKTKRGSVGHAGVDPEGRAVDASDGDVVRARGGAGGTVRRDSRGKSGKMSAYETPSGDARGGRGRDATDVKSTAVASRRGLQFTSESREVAGASNQRIEDDVENVMATTEAAVAAGDGTRKKGVSGLPVKSIDFEGAAVTPLRERVNTETTPSTSGRWTRGTPGASDGLRNALSPPIGDALGSPDIRGRVDTVVAGLSSDESSESEAETEELEDQDEDDDMGGTQDYMGATQVLDSAALCDAPSRFDLAVQPIKEEEEAPCARGGDAAIRLLRRRLFGVNRERPLGADGLDFAPHLKAHRDHLLNILEDTVSGGQNNSVLMVGNRGSGKSLVLNSALKLLAGRHPGKVVAVHLSGLLHADERIGMQKIASQLCPNLNGESNGYASGGFAENVAFMTEMLKLLQGGQRGVIFVLDDFELFAMRSKQTLLYAITDLLQQPMVQAAVVGVTCRHSVDRLLEKRVASRFSNRRIVLAPPGNSVSMLEGVTKALKLSDKDKYLCPSEPEYVQQWNLHLHASMQNTVVKEKLEQYGRLENTPAAVSKVACAILSRVNRQLGKITSNDVVEAVDSMYRNPFVDSMVGSTPLELLLCVAMYRMHNARRRPSFTFEALTQELNDMGTREQLTHAKDCTRPVLVRAFENLLALGIATAHKSGSGARGAALKEYKNIVFVVDPEELREAIRRHPNAVSGLADYMDHESLRQAHVV</sequence>
<dbReference type="Gene3D" id="3.40.50.300">
    <property type="entry name" value="P-loop containing nucleotide triphosphate hydrolases"/>
    <property type="match status" value="1"/>
</dbReference>
<evidence type="ECO:0000313" key="10">
    <source>
        <dbReference type="Proteomes" id="UP000009170"/>
    </source>
</evidence>
<feature type="compositionally biased region" description="Basic and acidic residues" evidence="7">
    <location>
        <begin position="53"/>
        <end position="69"/>
    </location>
</feature>
<accession>A0A090M630</accession>
<dbReference type="SUPFAM" id="SSF52540">
    <property type="entry name" value="P-loop containing nucleoside triphosphate hydrolases"/>
    <property type="match status" value="1"/>
</dbReference>
<dbReference type="PANTHER" id="PTHR12087">
    <property type="entry name" value="ORIGIN RECOGNITION COMPLEX SUBUNIT 4"/>
    <property type="match status" value="1"/>
</dbReference>
<evidence type="ECO:0000256" key="5">
    <source>
        <dbReference type="ARBA" id="ARBA00023125"/>
    </source>
</evidence>
<evidence type="ECO:0000256" key="7">
    <source>
        <dbReference type="SAM" id="MobiDB-lite"/>
    </source>
</evidence>
<dbReference type="GeneID" id="9833621"/>
<dbReference type="RefSeq" id="XP_003082001.2">
    <property type="nucleotide sequence ID" value="XM_003081953.2"/>
</dbReference>
<evidence type="ECO:0000313" key="9">
    <source>
        <dbReference type="EMBL" id="CEF99646.1"/>
    </source>
</evidence>
<dbReference type="InterPro" id="IPR027417">
    <property type="entry name" value="P-loop_NTPase"/>
</dbReference>
<feature type="compositionally biased region" description="Basic and acidic residues" evidence="7">
    <location>
        <begin position="100"/>
        <end position="109"/>
    </location>
</feature>
<dbReference type="InterPro" id="IPR032705">
    <property type="entry name" value="ORC4_C"/>
</dbReference>
<proteinExistence type="inferred from homology"/>
<evidence type="ECO:0000256" key="3">
    <source>
        <dbReference type="ARBA" id="ARBA00019083"/>
    </source>
</evidence>
<name>A0A090M630_OSTTA</name>
<reference evidence="10" key="1">
    <citation type="journal article" date="2006" name="Proc. Natl. Acad. Sci. U.S.A.">
        <title>Genome analysis of the smallest free-living eukaryote Ostreococcus tauri unveils many unique features.</title>
        <authorList>
            <person name="Derelle E."/>
            <person name="Ferraz C."/>
            <person name="Rombauts S."/>
            <person name="Rouze P."/>
            <person name="Worden A.Z."/>
            <person name="Robbens S."/>
            <person name="Partensky F."/>
            <person name="Degroeve S."/>
            <person name="Echeynie S."/>
            <person name="Cooke R."/>
            <person name="Saeys Y."/>
            <person name="Wuyts J."/>
            <person name="Jabbari K."/>
            <person name="Bowler C."/>
            <person name="Panaud O."/>
            <person name="Piegu B."/>
            <person name="Ball S.G."/>
            <person name="Ral J.-P."/>
            <person name="Bouget F.-Y."/>
            <person name="Piganeau G."/>
            <person name="De Baets B."/>
            <person name="Picard A."/>
            <person name="Delseny M."/>
            <person name="Demaille J."/>
            <person name="Van de Peer Y."/>
            <person name="Moreau H."/>
        </authorList>
    </citation>
    <scope>NUCLEOTIDE SEQUENCE [LARGE SCALE GENOMIC DNA]</scope>
    <source>
        <strain evidence="10">OTTH 0595 / CCAP 157/2 / RCC745</strain>
    </source>
</reference>
<dbReference type="InParanoid" id="A0A090M630"/>
<dbReference type="GO" id="GO:0005664">
    <property type="term" value="C:nuclear origin of replication recognition complex"/>
    <property type="evidence" value="ECO:0007669"/>
    <property type="project" value="TreeGrafter"/>
</dbReference>
<dbReference type="STRING" id="70448.A0A090M630"/>
<dbReference type="OrthoDB" id="343623at2759"/>
<feature type="domain" description="AAA+ ATPase" evidence="8">
    <location>
        <begin position="355"/>
        <end position="515"/>
    </location>
</feature>
<feature type="compositionally biased region" description="Polar residues" evidence="7">
    <location>
        <begin position="188"/>
        <end position="197"/>
    </location>
</feature>
<dbReference type="InterPro" id="IPR003593">
    <property type="entry name" value="AAA+_ATPase"/>
</dbReference>
<dbReference type="KEGG" id="ota:OT_ostta11g01820"/>
<dbReference type="InterPro" id="IPR016527">
    <property type="entry name" value="ORC4"/>
</dbReference>
<dbReference type="GO" id="GO:0003688">
    <property type="term" value="F:DNA replication origin binding"/>
    <property type="evidence" value="ECO:0007669"/>
    <property type="project" value="TreeGrafter"/>
</dbReference>
<reference evidence="9 10" key="2">
    <citation type="journal article" date="2014" name="BMC Genomics">
        <title>An improved genome of the model marine alga Ostreococcus tauri unfolds by assessing Illumina de novo assemblies.</title>
        <authorList>
            <person name="Blanc-Mathieu R."/>
            <person name="Verhelst B."/>
            <person name="Derelle E."/>
            <person name="Rombauts S."/>
            <person name="Bouget F.Y."/>
            <person name="Carre I."/>
            <person name="Chateau A."/>
            <person name="Eyre-Walker A."/>
            <person name="Grimsley N."/>
            <person name="Moreau H."/>
            <person name="Piegu B."/>
            <person name="Rivals E."/>
            <person name="Schackwitz W."/>
            <person name="Van de Peer Y."/>
            <person name="Piganeau G."/>
        </authorList>
    </citation>
    <scope>NUCLEOTIDE SEQUENCE [LARGE SCALE GENOMIC DNA]</scope>
    <source>
        <strain evidence="10">OTTH 0595 / CCAP 157/2 / RCC745</strain>
    </source>
</reference>
<keyword evidence="5" id="KW-0238">DNA-binding</keyword>
<feature type="region of interest" description="Disordered" evidence="7">
    <location>
        <begin position="20"/>
        <end position="111"/>
    </location>
</feature>
<dbReference type="Proteomes" id="UP000009170">
    <property type="component" value="Unassembled WGS sequence"/>
</dbReference>
<evidence type="ECO:0000256" key="4">
    <source>
        <dbReference type="ARBA" id="ARBA00022705"/>
    </source>
</evidence>
<organism evidence="9 10">
    <name type="scientific">Ostreococcus tauri</name>
    <name type="common">Marine green alga</name>
    <dbReference type="NCBI Taxonomy" id="70448"/>
    <lineage>
        <taxon>Eukaryota</taxon>
        <taxon>Viridiplantae</taxon>
        <taxon>Chlorophyta</taxon>
        <taxon>Mamiellophyceae</taxon>
        <taxon>Mamiellales</taxon>
        <taxon>Bathycoccaceae</taxon>
        <taxon>Ostreococcus</taxon>
    </lineage>
</organism>
<evidence type="ECO:0000256" key="1">
    <source>
        <dbReference type="ARBA" id="ARBA00004123"/>
    </source>
</evidence>
<comment type="caution">
    <text evidence="9">The sequence shown here is derived from an EMBL/GenBank/DDBJ whole genome shotgun (WGS) entry which is preliminary data.</text>
</comment>
<keyword evidence="6" id="KW-0539">Nucleus</keyword>
<evidence type="ECO:0000256" key="2">
    <source>
        <dbReference type="ARBA" id="ARBA00005334"/>
    </source>
</evidence>
<evidence type="ECO:0000256" key="6">
    <source>
        <dbReference type="ARBA" id="ARBA00023242"/>
    </source>
</evidence>
<keyword evidence="10" id="KW-1185">Reference proteome</keyword>
<feature type="region of interest" description="Disordered" evidence="7">
    <location>
        <begin position="184"/>
        <end position="209"/>
    </location>
</feature>
<dbReference type="Pfam" id="PF13191">
    <property type="entry name" value="AAA_16"/>
    <property type="match status" value="1"/>
</dbReference>
<gene>
    <name evidence="9" type="ORF">OT_ostta11g01820</name>
</gene>
<dbReference type="PANTHER" id="PTHR12087:SF0">
    <property type="entry name" value="ORIGIN RECOGNITION COMPLEX SUBUNIT 4"/>
    <property type="match status" value="1"/>
</dbReference>
<dbReference type="SMART" id="SM00382">
    <property type="entry name" value="AAA"/>
    <property type="match status" value="1"/>
</dbReference>
<dbReference type="GO" id="GO:0016787">
    <property type="term" value="F:hydrolase activity"/>
    <property type="evidence" value="ECO:0007669"/>
    <property type="project" value="UniProtKB-KW"/>
</dbReference>
<keyword evidence="9" id="KW-0378">Hydrolase</keyword>
<protein>
    <recommendedName>
        <fullName evidence="3">Origin recognition complex subunit 4</fullName>
    </recommendedName>
</protein>
<dbReference type="EMBL" id="CAID01000011">
    <property type="protein sequence ID" value="CEF99646.1"/>
    <property type="molecule type" value="Genomic_DNA"/>
</dbReference>
<dbReference type="FunCoup" id="A0A090M630">
    <property type="interactions" value="1345"/>
</dbReference>